<dbReference type="PRINTS" id="PR00385">
    <property type="entry name" value="P450"/>
</dbReference>
<reference evidence="11" key="1">
    <citation type="submission" date="2023-07" db="EMBL/GenBank/DDBJ databases">
        <title>draft genome sequence of fig (Ficus carica).</title>
        <authorList>
            <person name="Takahashi T."/>
            <person name="Nishimura K."/>
        </authorList>
    </citation>
    <scope>NUCLEOTIDE SEQUENCE</scope>
</reference>
<dbReference type="EMBL" id="BTGU01000030">
    <property type="protein sequence ID" value="GMN49235.1"/>
    <property type="molecule type" value="Genomic_DNA"/>
</dbReference>
<dbReference type="InterPro" id="IPR017972">
    <property type="entry name" value="Cyt_P450_CS"/>
</dbReference>
<accession>A0AA88ABB3</accession>
<keyword evidence="12" id="KW-1185">Reference proteome</keyword>
<dbReference type="Proteomes" id="UP001187192">
    <property type="component" value="Unassembled WGS sequence"/>
</dbReference>
<evidence type="ECO:0000256" key="6">
    <source>
        <dbReference type="ARBA" id="ARBA00023004"/>
    </source>
</evidence>
<evidence type="ECO:0000256" key="1">
    <source>
        <dbReference type="ARBA" id="ARBA00001971"/>
    </source>
</evidence>
<evidence type="ECO:0000256" key="9">
    <source>
        <dbReference type="RuleBase" id="RU000461"/>
    </source>
</evidence>
<sequence>MKPLTPNLANLISLLTILIWFGLTIVIWSYQTSWALSSTLSLSTLFSLLFFSLNHWLVPGGFAWSNCPDRHGGIRGPMGWPVLGSLPEMGSGLAHQKLAHLSASLGAKRLMALSLGPTRVVISSHPDTAKEILAGSAFSDRPIKASARLLMFERAIGFAPAGNHWRHLRRIAAVHMFSPRTVNGLEGLRRRVADEMLVRVGVEMEERGVVGLRGVLQKGSLTNILESVFGGSGSCRFGELGQMVKEGYELISTFNLEDYFPLGFLDFHGVKRRCHKLAAKVNSVVGQIVKERKNMISRENHSTSENSNDFLTALLSLPEEDQLSDSDMVAILWELIFRGTDTVAILVEWIMARMVLHQDIQAKIQLEIDTCVGKNRHVRDSDIPSLPYLQAVVKEVLRLHPPGPLLSWARLAVHDVHVDNVFIPAGTTAMVNMWAIAHDPSSWKDPWAFRPDRFVEEEVTIMGSDLRLAPFGSGRRICPGKALGLTTVHAWLARLLQQYTWLPAQLVDLSECLRLSMEMKTPLACHVVRRYNIAG</sequence>
<keyword evidence="3 8" id="KW-0349">Heme</keyword>
<keyword evidence="7 9" id="KW-0503">Monooxygenase</keyword>
<feature type="binding site" description="axial binding residue" evidence="8">
    <location>
        <position position="478"/>
    </location>
    <ligand>
        <name>heme</name>
        <dbReference type="ChEBI" id="CHEBI:30413"/>
    </ligand>
    <ligandPart>
        <name>Fe</name>
        <dbReference type="ChEBI" id="CHEBI:18248"/>
    </ligandPart>
</feature>
<comment type="cofactor">
    <cofactor evidence="1 8">
        <name>heme</name>
        <dbReference type="ChEBI" id="CHEBI:30413"/>
    </cofactor>
</comment>
<evidence type="ECO:0000256" key="8">
    <source>
        <dbReference type="PIRSR" id="PIRSR602401-1"/>
    </source>
</evidence>
<keyword evidence="4 8" id="KW-0479">Metal-binding</keyword>
<evidence type="ECO:0000256" key="3">
    <source>
        <dbReference type="ARBA" id="ARBA00022617"/>
    </source>
</evidence>
<keyword evidence="10" id="KW-1133">Transmembrane helix</keyword>
<dbReference type="PANTHER" id="PTHR47946:SF13">
    <property type="entry name" value="CYTOCHROME P450 FAMILY PROTEIN, EXPRESSED"/>
    <property type="match status" value="1"/>
</dbReference>
<evidence type="ECO:0000313" key="12">
    <source>
        <dbReference type="Proteomes" id="UP001187192"/>
    </source>
</evidence>
<keyword evidence="5 9" id="KW-0560">Oxidoreductase</keyword>
<evidence type="ECO:0000256" key="4">
    <source>
        <dbReference type="ARBA" id="ARBA00022723"/>
    </source>
</evidence>
<keyword evidence="10" id="KW-0812">Transmembrane</keyword>
<feature type="transmembrane region" description="Helical" evidence="10">
    <location>
        <begin position="7"/>
        <end position="28"/>
    </location>
</feature>
<dbReference type="GO" id="GO:0016705">
    <property type="term" value="F:oxidoreductase activity, acting on paired donors, with incorporation or reduction of molecular oxygen"/>
    <property type="evidence" value="ECO:0007669"/>
    <property type="project" value="InterPro"/>
</dbReference>
<gene>
    <name evidence="11" type="ORF">TIFTF001_018398</name>
</gene>
<evidence type="ECO:0000313" key="11">
    <source>
        <dbReference type="EMBL" id="GMN49235.1"/>
    </source>
</evidence>
<dbReference type="Gene3D" id="1.10.630.10">
    <property type="entry name" value="Cytochrome P450"/>
    <property type="match status" value="1"/>
</dbReference>
<evidence type="ECO:0000256" key="10">
    <source>
        <dbReference type="SAM" id="Phobius"/>
    </source>
</evidence>
<comment type="similarity">
    <text evidence="2 9">Belongs to the cytochrome P450 family.</text>
</comment>
<dbReference type="AlphaFoldDB" id="A0AA88ABB3"/>
<dbReference type="GO" id="GO:0004497">
    <property type="term" value="F:monooxygenase activity"/>
    <property type="evidence" value="ECO:0007669"/>
    <property type="project" value="UniProtKB-KW"/>
</dbReference>
<dbReference type="InterPro" id="IPR001128">
    <property type="entry name" value="Cyt_P450"/>
</dbReference>
<keyword evidence="6 8" id="KW-0408">Iron</keyword>
<name>A0AA88ABB3_FICCA</name>
<organism evidence="11 12">
    <name type="scientific">Ficus carica</name>
    <name type="common">Common fig</name>
    <dbReference type="NCBI Taxonomy" id="3494"/>
    <lineage>
        <taxon>Eukaryota</taxon>
        <taxon>Viridiplantae</taxon>
        <taxon>Streptophyta</taxon>
        <taxon>Embryophyta</taxon>
        <taxon>Tracheophyta</taxon>
        <taxon>Spermatophyta</taxon>
        <taxon>Magnoliopsida</taxon>
        <taxon>eudicotyledons</taxon>
        <taxon>Gunneridae</taxon>
        <taxon>Pentapetalae</taxon>
        <taxon>rosids</taxon>
        <taxon>fabids</taxon>
        <taxon>Rosales</taxon>
        <taxon>Moraceae</taxon>
        <taxon>Ficeae</taxon>
        <taxon>Ficus</taxon>
    </lineage>
</organism>
<dbReference type="Pfam" id="PF00067">
    <property type="entry name" value="p450"/>
    <property type="match status" value="1"/>
</dbReference>
<keyword evidence="10" id="KW-0472">Membrane</keyword>
<dbReference type="FunFam" id="1.10.630.10:FF:000016">
    <property type="entry name" value="Cytochrome P450 78A5"/>
    <property type="match status" value="1"/>
</dbReference>
<evidence type="ECO:0000256" key="2">
    <source>
        <dbReference type="ARBA" id="ARBA00010617"/>
    </source>
</evidence>
<dbReference type="InterPro" id="IPR002401">
    <property type="entry name" value="Cyt_P450_E_grp-I"/>
</dbReference>
<evidence type="ECO:0008006" key="13">
    <source>
        <dbReference type="Google" id="ProtNLM"/>
    </source>
</evidence>
<dbReference type="PANTHER" id="PTHR47946">
    <property type="entry name" value="CYTOCHROME P450 78A7-RELATED"/>
    <property type="match status" value="1"/>
</dbReference>
<dbReference type="GO" id="GO:0005506">
    <property type="term" value="F:iron ion binding"/>
    <property type="evidence" value="ECO:0007669"/>
    <property type="project" value="InterPro"/>
</dbReference>
<comment type="caution">
    <text evidence="11">The sequence shown here is derived from an EMBL/GenBank/DDBJ whole genome shotgun (WGS) entry which is preliminary data.</text>
</comment>
<dbReference type="GO" id="GO:0048608">
    <property type="term" value="P:reproductive structure development"/>
    <property type="evidence" value="ECO:0007669"/>
    <property type="project" value="UniProtKB-ARBA"/>
</dbReference>
<evidence type="ECO:0000256" key="7">
    <source>
        <dbReference type="ARBA" id="ARBA00023033"/>
    </source>
</evidence>
<evidence type="ECO:0000256" key="5">
    <source>
        <dbReference type="ARBA" id="ARBA00023002"/>
    </source>
</evidence>
<dbReference type="InterPro" id="IPR036396">
    <property type="entry name" value="Cyt_P450_sf"/>
</dbReference>
<dbReference type="GO" id="GO:0020037">
    <property type="term" value="F:heme binding"/>
    <property type="evidence" value="ECO:0007669"/>
    <property type="project" value="InterPro"/>
</dbReference>
<dbReference type="SUPFAM" id="SSF48264">
    <property type="entry name" value="Cytochrome P450"/>
    <property type="match status" value="1"/>
</dbReference>
<dbReference type="PROSITE" id="PS00086">
    <property type="entry name" value="CYTOCHROME_P450"/>
    <property type="match status" value="1"/>
</dbReference>
<protein>
    <recommendedName>
        <fullName evidence="13">Cytochrome P450</fullName>
    </recommendedName>
</protein>
<dbReference type="PRINTS" id="PR00463">
    <property type="entry name" value="EP450I"/>
</dbReference>
<dbReference type="InterPro" id="IPR051996">
    <property type="entry name" value="Cytochrome_P450_78A"/>
</dbReference>
<proteinExistence type="inferred from homology"/>